<accession>Q5NWP2</accession>
<evidence type="ECO:0000313" key="1">
    <source>
        <dbReference type="EMBL" id="CAI10522.1"/>
    </source>
</evidence>
<keyword evidence="1" id="KW-0614">Plasmid</keyword>
<evidence type="ECO:0000313" key="2">
    <source>
        <dbReference type="Proteomes" id="UP000006552"/>
    </source>
</evidence>
<dbReference type="OrthoDB" id="9132290at2"/>
<sequence>MGITTSPIVVHLDTIGMDDYLASDDQAKTVFHALQAYGFLLTHQPPKGVLRRYTFAEFAAVIEMNYDVTEPRHCEVVAVLREVHRLNSGESPVRAKLKSIVITRAIEEYRAELEAFAQKHEGEIAALAEEVNAGRIVLDEDEHWDRVDLLKGALGSRCANAVGSREDDQEEALALAESWVSASYSQFEPRTSLLLAFWLEGIDAVCGRLSRVVEA</sequence>
<dbReference type="RefSeq" id="WP_011254657.1">
    <property type="nucleotide sequence ID" value="NC_006823.1"/>
</dbReference>
<geneLocation type="plasmid" evidence="2">
    <name>pAzo1</name>
</geneLocation>
<protein>
    <submittedName>
        <fullName evidence="1">Uncharacterized protein</fullName>
    </submittedName>
</protein>
<name>Q5NWP2_AROAE</name>
<reference evidence="1 2" key="1">
    <citation type="journal article" date="2005" name="Arch. Microbiol.">
        <title>The genome sequence of an anaerobic aromatic-degrading denitrifying bacterium, strain EbN1.</title>
        <authorList>
            <person name="Rabus R."/>
            <person name="Kube M."/>
            <person name="Heider J."/>
            <person name="Beck A."/>
            <person name="Heitmann K."/>
            <person name="Widdel F."/>
            <person name="Reinhardt R."/>
        </authorList>
    </citation>
    <scope>NUCLEOTIDE SEQUENCE [LARGE SCALE GENOMIC DNA]</scope>
    <source>
        <strain evidence="1 2">EbN1</strain>
        <plasmid evidence="2">Plasmid pAzo1</plasmid>
    </source>
</reference>
<dbReference type="KEGG" id="eba:p1B367"/>
<organism evidence="1 2">
    <name type="scientific">Aromatoleum aromaticum (strain DSM 19018 / LMG 30748 / EbN1)</name>
    <name type="common">Azoarcus sp. (strain EbN1)</name>
    <dbReference type="NCBI Taxonomy" id="76114"/>
    <lineage>
        <taxon>Bacteria</taxon>
        <taxon>Pseudomonadati</taxon>
        <taxon>Pseudomonadota</taxon>
        <taxon>Betaproteobacteria</taxon>
        <taxon>Rhodocyclales</taxon>
        <taxon>Rhodocyclaceae</taxon>
        <taxon>Aromatoleum</taxon>
    </lineage>
</organism>
<proteinExistence type="predicted"/>
<gene>
    <name evidence="1" type="ORF">p1B367</name>
</gene>
<dbReference type="HOGENOM" id="CLU_1280996_0_0_4"/>
<dbReference type="EMBL" id="CR555307">
    <property type="protein sequence ID" value="CAI10522.1"/>
    <property type="molecule type" value="Genomic_DNA"/>
</dbReference>
<keyword evidence="2" id="KW-1185">Reference proteome</keyword>
<dbReference type="Proteomes" id="UP000006552">
    <property type="component" value="Plasmid 1"/>
</dbReference>
<dbReference type="AlphaFoldDB" id="Q5NWP2"/>